<evidence type="ECO:0000313" key="11">
    <source>
        <dbReference type="EMBL" id="KAF5928991.1"/>
    </source>
</evidence>
<comment type="caution">
    <text evidence="11">The sequence shown here is derived from an EMBL/GenBank/DDBJ whole genome shotgun (WGS) entry which is preliminary data.</text>
</comment>
<feature type="region of interest" description="Disordered" evidence="9">
    <location>
        <begin position="125"/>
        <end position="154"/>
    </location>
</feature>
<evidence type="ECO:0000256" key="4">
    <source>
        <dbReference type="ARBA" id="ARBA00022771"/>
    </source>
</evidence>
<dbReference type="InterPro" id="IPR024161">
    <property type="entry name" value="Znf_nanos-typ"/>
</dbReference>
<sequence length="341" mass="35654">MGTFDLWTDYLGLARLVGALRGEEEPETRLDPQPEPAPGPGGQRPVPESPAAPERLCSFCKHNGESRAIYQSHVLKDEAGRVLCPILRDYVCPQCGATRERAHTRRFCPLTGQGYTSVYSYTTRNSAGKRLARPDRARTQDPGHGHRRGGAGGAGGACAGGWGTRCGGACLRSPEPCGREGAARPAGAGVLRCVSGWVPPGASRVRECHGALSQEQPPGGARAPAALGLNFGNMNHRAPKVPGRLLDLRPLPAVPPLRPRRLARAGRDAAFAGHGDPGSEPKFANPDKHLGSSSPVQKQPASGGPSCCLPPPTASGAQEEQVPSASPAAPVLPREADFRAG</sequence>
<feature type="domain" description="Nanos-type" evidence="10">
    <location>
        <begin position="56"/>
        <end position="110"/>
    </location>
</feature>
<evidence type="ECO:0000256" key="8">
    <source>
        <dbReference type="PROSITE-ProRule" id="PRU00855"/>
    </source>
</evidence>
<keyword evidence="4 8" id="KW-0863">Zinc-finger</keyword>
<dbReference type="PANTHER" id="PTHR12887">
    <property type="entry name" value="NANOS PROTEIN"/>
    <property type="match status" value="1"/>
</dbReference>
<evidence type="ECO:0000313" key="12">
    <source>
        <dbReference type="Proteomes" id="UP000551758"/>
    </source>
</evidence>
<gene>
    <name evidence="11" type="ORF">HPG69_018170</name>
</gene>
<dbReference type="InterPro" id="IPR038129">
    <property type="entry name" value="Nanos_sf"/>
</dbReference>
<feature type="compositionally biased region" description="Basic and acidic residues" evidence="9">
    <location>
        <begin position="132"/>
        <end position="144"/>
    </location>
</feature>
<feature type="compositionally biased region" description="Low complexity" evidence="9">
    <location>
        <begin position="322"/>
        <end position="331"/>
    </location>
</feature>
<evidence type="ECO:0000256" key="9">
    <source>
        <dbReference type="SAM" id="MobiDB-lite"/>
    </source>
</evidence>
<dbReference type="FunFam" id="4.10.60.30:FF:000001">
    <property type="entry name" value="nanos homolog 3"/>
    <property type="match status" value="1"/>
</dbReference>
<keyword evidence="6 8" id="KW-0810">Translation regulation</keyword>
<keyword evidence="12" id="KW-1185">Reference proteome</keyword>
<evidence type="ECO:0000256" key="2">
    <source>
        <dbReference type="ARBA" id="ARBA00022490"/>
    </source>
</evidence>
<evidence type="ECO:0000256" key="3">
    <source>
        <dbReference type="ARBA" id="ARBA00022723"/>
    </source>
</evidence>
<feature type="compositionally biased region" description="Basic and acidic residues" evidence="9">
    <location>
        <begin position="22"/>
        <end position="32"/>
    </location>
</feature>
<keyword evidence="3" id="KW-0479">Metal-binding</keyword>
<organism evidence="11 12">
    <name type="scientific">Diceros bicornis minor</name>
    <name type="common">South-central black rhinoceros</name>
    <dbReference type="NCBI Taxonomy" id="77932"/>
    <lineage>
        <taxon>Eukaryota</taxon>
        <taxon>Metazoa</taxon>
        <taxon>Chordata</taxon>
        <taxon>Craniata</taxon>
        <taxon>Vertebrata</taxon>
        <taxon>Euteleostomi</taxon>
        <taxon>Mammalia</taxon>
        <taxon>Eutheria</taxon>
        <taxon>Laurasiatheria</taxon>
        <taxon>Perissodactyla</taxon>
        <taxon>Rhinocerotidae</taxon>
        <taxon>Diceros</taxon>
    </lineage>
</organism>
<dbReference type="GO" id="GO:0005737">
    <property type="term" value="C:cytoplasm"/>
    <property type="evidence" value="ECO:0007669"/>
    <property type="project" value="UniProtKB-SubCell"/>
</dbReference>
<dbReference type="EMBL" id="JACDTQ010000154">
    <property type="protein sequence ID" value="KAF5928991.1"/>
    <property type="molecule type" value="Genomic_DNA"/>
</dbReference>
<protein>
    <recommendedName>
        <fullName evidence="10">Nanos-type domain-containing protein</fullName>
    </recommendedName>
</protein>
<dbReference type="InterPro" id="IPR008705">
    <property type="entry name" value="Nanos/Xcar2"/>
</dbReference>
<dbReference type="AlphaFoldDB" id="A0A7J7FM04"/>
<evidence type="ECO:0000256" key="1">
    <source>
        <dbReference type="ARBA" id="ARBA00004496"/>
    </source>
</evidence>
<feature type="region of interest" description="Disordered" evidence="9">
    <location>
        <begin position="22"/>
        <end position="51"/>
    </location>
</feature>
<dbReference type="Gene3D" id="4.10.60.30">
    <property type="entry name" value="Nanos, RNA-binding domain"/>
    <property type="match status" value="1"/>
</dbReference>
<comment type="subcellular location">
    <subcellularLocation>
        <location evidence="1">Cytoplasm</location>
    </subcellularLocation>
</comment>
<feature type="region of interest" description="Disordered" evidence="9">
    <location>
        <begin position="267"/>
        <end position="341"/>
    </location>
</feature>
<dbReference type="GO" id="GO:0003723">
    <property type="term" value="F:RNA binding"/>
    <property type="evidence" value="ECO:0007669"/>
    <property type="project" value="UniProtKB-UniRule"/>
</dbReference>
<dbReference type="GO" id="GO:0006417">
    <property type="term" value="P:regulation of translation"/>
    <property type="evidence" value="ECO:0007669"/>
    <property type="project" value="UniProtKB-UniRule"/>
</dbReference>
<dbReference type="GO" id="GO:0008270">
    <property type="term" value="F:zinc ion binding"/>
    <property type="evidence" value="ECO:0007669"/>
    <property type="project" value="UniProtKB-KW"/>
</dbReference>
<comment type="similarity">
    <text evidence="8">Belongs to the nanos family.</text>
</comment>
<keyword evidence="7 8" id="KW-0694">RNA-binding</keyword>
<feature type="compositionally biased region" description="Polar residues" evidence="9">
    <location>
        <begin position="291"/>
        <end position="300"/>
    </location>
</feature>
<evidence type="ECO:0000256" key="6">
    <source>
        <dbReference type="ARBA" id="ARBA00022845"/>
    </source>
</evidence>
<dbReference type="Proteomes" id="UP000551758">
    <property type="component" value="Unassembled WGS sequence"/>
</dbReference>
<evidence type="ECO:0000259" key="10">
    <source>
        <dbReference type="PROSITE" id="PS51522"/>
    </source>
</evidence>
<evidence type="ECO:0000256" key="7">
    <source>
        <dbReference type="ARBA" id="ARBA00022884"/>
    </source>
</evidence>
<proteinExistence type="inferred from homology"/>
<reference evidence="11 12" key="1">
    <citation type="journal article" date="2020" name="Mol. Biol. Evol.">
        <title>Interspecific Gene Flow and the Evolution of Specialization in Black and White Rhinoceros.</title>
        <authorList>
            <person name="Moodley Y."/>
            <person name="Westbury M.V."/>
            <person name="Russo I.M."/>
            <person name="Gopalakrishnan S."/>
            <person name="Rakotoarivelo A."/>
            <person name="Olsen R.A."/>
            <person name="Prost S."/>
            <person name="Tunstall T."/>
            <person name="Ryder O.A."/>
            <person name="Dalen L."/>
            <person name="Bruford M.W."/>
        </authorList>
    </citation>
    <scope>NUCLEOTIDE SEQUENCE [LARGE SCALE GENOMIC DNA]</scope>
    <source>
        <strain evidence="11">SBR-YM</strain>
        <tissue evidence="11">Skin</tissue>
    </source>
</reference>
<evidence type="ECO:0000256" key="5">
    <source>
        <dbReference type="ARBA" id="ARBA00022833"/>
    </source>
</evidence>
<dbReference type="PROSITE" id="PS51522">
    <property type="entry name" value="ZF_NANOS"/>
    <property type="match status" value="1"/>
</dbReference>
<name>A0A7J7FM04_DICBM</name>
<dbReference type="Pfam" id="PF05741">
    <property type="entry name" value="zf-nanos"/>
    <property type="match status" value="1"/>
</dbReference>
<keyword evidence="5" id="KW-0862">Zinc</keyword>
<accession>A0A7J7FM04</accession>
<keyword evidence="2" id="KW-0963">Cytoplasm</keyword>